<evidence type="ECO:0000256" key="6">
    <source>
        <dbReference type="ARBA" id="ARBA00023136"/>
    </source>
</evidence>
<dbReference type="InterPro" id="IPR050291">
    <property type="entry name" value="CDF_Transporter"/>
</dbReference>
<evidence type="ECO:0000259" key="8">
    <source>
        <dbReference type="Pfam" id="PF01545"/>
    </source>
</evidence>
<dbReference type="InterPro" id="IPR027469">
    <property type="entry name" value="Cation_efflux_TMD_sf"/>
</dbReference>
<evidence type="ECO:0000313" key="10">
    <source>
        <dbReference type="EMBL" id="EFU73092.1"/>
    </source>
</evidence>
<comment type="caution">
    <text evidence="10">The sequence shown here is derived from an EMBL/GenBank/DDBJ whole genome shotgun (WGS) entry which is preliminary data.</text>
</comment>
<sequence length="291" mass="31637">MANDRYQELKQAEKGAIISIVAYLVISILKLLVGNWADSEALRADGLNNATDIIASVSVLIGLKVSRKPADEDHRYGHWKAENVASLITSLIMIAVGLQVLYSSIQTVISERSESPDSIAALVGIVSAVIMYSVYFYNKKLAEKVKSSGLLAAAKDNRSDAWTSIGTAVAVFAATFHLPWVDSVAALVVGILIVKTGIDIFKESTFTLSDGFDIALIQAYKEEIQKIPGITRVQSVKGRNYGANIYVDVVVEMPAQLSVKQSHAIADQIEALLRDKFGVFEIDVHVEPDNQ</sequence>
<dbReference type="NCBIfam" id="TIGR01297">
    <property type="entry name" value="CDF"/>
    <property type="match status" value="1"/>
</dbReference>
<keyword evidence="11" id="KW-1185">Reference proteome</keyword>
<proteinExistence type="inferred from homology"/>
<keyword evidence="4 7" id="KW-0812">Transmembrane</keyword>
<evidence type="ECO:0000256" key="3">
    <source>
        <dbReference type="ARBA" id="ARBA00022448"/>
    </source>
</evidence>
<dbReference type="InterPro" id="IPR036837">
    <property type="entry name" value="Cation_efflux_CTD_sf"/>
</dbReference>
<dbReference type="Gene3D" id="1.20.1510.10">
    <property type="entry name" value="Cation efflux protein transmembrane domain"/>
    <property type="match status" value="1"/>
</dbReference>
<feature type="domain" description="Cation efflux protein cytoplasmic" evidence="9">
    <location>
        <begin position="217"/>
        <end position="288"/>
    </location>
</feature>
<dbReference type="PANTHER" id="PTHR43840:SF50">
    <property type="entry name" value="MANGANESE EFFLUX SYSTEM PROTEIN MNES"/>
    <property type="match status" value="1"/>
</dbReference>
<dbReference type="Pfam" id="PF01545">
    <property type="entry name" value="Cation_efflux"/>
    <property type="match status" value="1"/>
</dbReference>
<dbReference type="SUPFAM" id="SSF161111">
    <property type="entry name" value="Cation efflux protein transmembrane domain-like"/>
    <property type="match status" value="1"/>
</dbReference>
<dbReference type="STRING" id="888064.HMPREF9088_2079"/>
<organism evidence="10 11">
    <name type="scientific">Enterococcus italicus (strain DSM 15952 / CCUG 50447 / LMG 22039 / TP 1.5)</name>
    <dbReference type="NCBI Taxonomy" id="888064"/>
    <lineage>
        <taxon>Bacteria</taxon>
        <taxon>Bacillati</taxon>
        <taxon>Bacillota</taxon>
        <taxon>Bacilli</taxon>
        <taxon>Lactobacillales</taxon>
        <taxon>Enterococcaceae</taxon>
        <taxon>Enterococcus</taxon>
    </lineage>
</organism>
<dbReference type="HOGENOM" id="CLU_013430_3_5_9"/>
<name>E6LI89_ENTI1</name>
<keyword evidence="3" id="KW-0813">Transport</keyword>
<evidence type="ECO:0000256" key="5">
    <source>
        <dbReference type="ARBA" id="ARBA00022989"/>
    </source>
</evidence>
<dbReference type="AlphaFoldDB" id="E6LI89"/>
<feature type="domain" description="Cation efflux protein transmembrane" evidence="8">
    <location>
        <begin position="17"/>
        <end position="208"/>
    </location>
</feature>
<keyword evidence="5 7" id="KW-1133">Transmembrane helix</keyword>
<evidence type="ECO:0000256" key="1">
    <source>
        <dbReference type="ARBA" id="ARBA00004141"/>
    </source>
</evidence>
<evidence type="ECO:0000256" key="4">
    <source>
        <dbReference type="ARBA" id="ARBA00022692"/>
    </source>
</evidence>
<dbReference type="SUPFAM" id="SSF160240">
    <property type="entry name" value="Cation efflux protein cytoplasmic domain-like"/>
    <property type="match status" value="1"/>
</dbReference>
<feature type="transmembrane region" description="Helical" evidence="7">
    <location>
        <begin position="118"/>
        <end position="138"/>
    </location>
</feature>
<dbReference type="InterPro" id="IPR002524">
    <property type="entry name" value="Cation_efflux"/>
</dbReference>
<dbReference type="InterPro" id="IPR027470">
    <property type="entry name" value="Cation_efflux_CTD"/>
</dbReference>
<feature type="transmembrane region" description="Helical" evidence="7">
    <location>
        <begin position="15"/>
        <end position="34"/>
    </location>
</feature>
<evidence type="ECO:0000259" key="9">
    <source>
        <dbReference type="Pfam" id="PF16916"/>
    </source>
</evidence>
<reference evidence="10 11" key="1">
    <citation type="submission" date="2010-12" db="EMBL/GenBank/DDBJ databases">
        <authorList>
            <person name="Muzny D."/>
            <person name="Qin X."/>
            <person name="Deng J."/>
            <person name="Jiang H."/>
            <person name="Liu Y."/>
            <person name="Qu J."/>
            <person name="Song X.-Z."/>
            <person name="Zhang L."/>
            <person name="Thornton R."/>
            <person name="Coyle M."/>
            <person name="Francisco L."/>
            <person name="Jackson L."/>
            <person name="Javaid M."/>
            <person name="Korchina V."/>
            <person name="Kovar C."/>
            <person name="Mata R."/>
            <person name="Mathew T."/>
            <person name="Ngo R."/>
            <person name="Nguyen L."/>
            <person name="Nguyen N."/>
            <person name="Okwuonu G."/>
            <person name="Ongeri F."/>
            <person name="Pham C."/>
            <person name="Simmons D."/>
            <person name="Wilczek-Boney K."/>
            <person name="Hale W."/>
            <person name="Jakkamsetti A."/>
            <person name="Pham P."/>
            <person name="Ruth R."/>
            <person name="San Lucas F."/>
            <person name="Warren J."/>
            <person name="Zhang J."/>
            <person name="Zhao Z."/>
            <person name="Zhou C."/>
            <person name="Zhu D."/>
            <person name="Lee S."/>
            <person name="Bess C."/>
            <person name="Blankenburg K."/>
            <person name="Forbes L."/>
            <person name="Fu Q."/>
            <person name="Gubbala S."/>
            <person name="Hirani K."/>
            <person name="Jayaseelan J.C."/>
            <person name="Lara F."/>
            <person name="Munidasa M."/>
            <person name="Palculict T."/>
            <person name="Patil S."/>
            <person name="Pu L.-L."/>
            <person name="Saada N."/>
            <person name="Tang L."/>
            <person name="Weissenberger G."/>
            <person name="Zhu Y."/>
            <person name="Hemphill L."/>
            <person name="Shang Y."/>
            <person name="Youmans B."/>
            <person name="Ayvaz T."/>
            <person name="Ross M."/>
            <person name="Santibanez J."/>
            <person name="Aqrawi P."/>
            <person name="Gross S."/>
            <person name="Joshi V."/>
            <person name="Fowler G."/>
            <person name="Nazareth L."/>
            <person name="Reid J."/>
            <person name="Worley K."/>
            <person name="Petrosino J."/>
            <person name="Highlander S."/>
            <person name="Gibbs R."/>
        </authorList>
    </citation>
    <scope>NUCLEOTIDE SEQUENCE [LARGE SCALE GENOMIC DNA]</scope>
    <source>
        <strain evidence="11">DSM 15952 / CCUG 50447 / LMG 22039 / TP 1.5</strain>
    </source>
</reference>
<gene>
    <name evidence="10" type="primary">yeaB</name>
    <name evidence="10" type="ORF">HMPREF9088_2079</name>
</gene>
<keyword evidence="6 7" id="KW-0472">Membrane</keyword>
<evidence type="ECO:0000256" key="7">
    <source>
        <dbReference type="SAM" id="Phobius"/>
    </source>
</evidence>
<dbReference type="PANTHER" id="PTHR43840">
    <property type="entry name" value="MITOCHONDRIAL METAL TRANSPORTER 1-RELATED"/>
    <property type="match status" value="1"/>
</dbReference>
<evidence type="ECO:0000313" key="11">
    <source>
        <dbReference type="Proteomes" id="UP000010296"/>
    </source>
</evidence>
<dbReference type="GO" id="GO:0016020">
    <property type="term" value="C:membrane"/>
    <property type="evidence" value="ECO:0007669"/>
    <property type="project" value="UniProtKB-SubCell"/>
</dbReference>
<dbReference type="PATRIC" id="fig|888064.11.peg.1397"/>
<dbReference type="GO" id="GO:0008324">
    <property type="term" value="F:monoatomic cation transmembrane transporter activity"/>
    <property type="evidence" value="ECO:0007669"/>
    <property type="project" value="InterPro"/>
</dbReference>
<dbReference type="InterPro" id="IPR058533">
    <property type="entry name" value="Cation_efflux_TM"/>
</dbReference>
<dbReference type="OrthoDB" id="9806522at2"/>
<dbReference type="FunFam" id="1.20.1510.10:FF:000006">
    <property type="entry name" value="Divalent cation efflux transporter"/>
    <property type="match status" value="1"/>
</dbReference>
<comment type="similarity">
    <text evidence="2">Belongs to the cation diffusion facilitator (CDF) transporter (TC 2.A.4) family.</text>
</comment>
<accession>E6LI89</accession>
<comment type="subcellular location">
    <subcellularLocation>
        <location evidence="1">Membrane</location>
        <topology evidence="1">Multi-pass membrane protein</topology>
    </subcellularLocation>
</comment>
<dbReference type="eggNOG" id="COG0053">
    <property type="taxonomic scope" value="Bacteria"/>
</dbReference>
<evidence type="ECO:0000256" key="2">
    <source>
        <dbReference type="ARBA" id="ARBA00008114"/>
    </source>
</evidence>
<protein>
    <submittedName>
        <fullName evidence="10">Cation diffusion facilitator family transporter</fullName>
    </submittedName>
</protein>
<dbReference type="Gene3D" id="3.30.70.1350">
    <property type="entry name" value="Cation efflux protein, cytoplasmic domain"/>
    <property type="match status" value="1"/>
</dbReference>
<dbReference type="EMBL" id="AEPV01000081">
    <property type="protein sequence ID" value="EFU73092.1"/>
    <property type="molecule type" value="Genomic_DNA"/>
</dbReference>
<dbReference type="RefSeq" id="WP_007209090.1">
    <property type="nucleotide sequence ID" value="NZ_GL622241.1"/>
</dbReference>
<dbReference type="Proteomes" id="UP000010296">
    <property type="component" value="Unassembled WGS sequence"/>
</dbReference>
<feature type="transmembrane region" description="Helical" evidence="7">
    <location>
        <begin position="84"/>
        <end position="102"/>
    </location>
</feature>
<dbReference type="Pfam" id="PF16916">
    <property type="entry name" value="ZT_dimer"/>
    <property type="match status" value="1"/>
</dbReference>